<keyword evidence="2" id="KW-1185">Reference proteome</keyword>
<protein>
    <submittedName>
        <fullName evidence="1">Unnamed protein product</fullName>
    </submittedName>
</protein>
<dbReference type="Proteomes" id="UP001165101">
    <property type="component" value="Unassembled WGS sequence"/>
</dbReference>
<sequence>MAKKKAPTPKTDPKEVKNSKDTKESSKSSKGSKNSKDALPDPGQVKRANGRTTVAQSSSWTGKLPGSLLHEHCQQQKWNKVEYDMKKTKEGFISIPKLSWKNPKTQEVIEVRMIPSSIIKPQETPLEARHYGATYALHRIASHKNIHMVLPSNHKSLWLDLEAERKQMVKSNPLKAKSHYAQDPFNAVLEKRKEDSKRAKEMEAKIASENKIKKPSMVISTVSKSDNSTGSQSKTSTNKTNYHTNIKDSQSVLKNNYLVSKISFPRKVWDETTFIDFSSKSRSIIENIIRSHIRWSENEVVESSSDKSDESQKLSGTLSNLGFRTVHIEEALKYCTTFQECIEWLIFHIPEDDLPVIFSKSDNDSSLQVKISKDIKRDYMIQRLQEGGFSKSEVITALSSSQQDEVQAGVTLSCNLINDETFEAVEDNSQVTPDDSIEMWNEEIESLKSIFGEEKIKTTKNESIYEVRLEPQDIKETDLLSLRIYKSELYPQSLPGLHIIVKNQSYRLANYIKVSIVNHLIRYIIDTGMLGMPFIFSCIEWLESNISNIIENPGPLYDTTHQTSGIYDIEYDNINDQSQRGNKKRNTNTSKRRDIDKLRNEYQLRIKTAGFKGSMNNRAKLPAWDKKNDLIKTIMNNKVSLITGETGSGKSTQIVQFILDELNKNDDFVSNIVCTQPRRISTIGLSDRISDERCDVSGNETGYIIRGENKTNINTRISFVTTGILLRMIQGLVSKKAGNKDSGDDYFKNLSYIFIDEVHERSVDSDFLLIILKNIMNKYPNLKVVLMSATINIDVFKNYFKSNVCHIHISGRTFPIKDHYLDEILDDLEFEIDTGDKIVRPKADSKFFQLGNINYDLISKLVNHVDGLLNAESNKGSILIFLPGVMEINKCIKTIQNNSGSKTFHLLPLHSALSSSDQKRVFKDPPYGSRKIVVSTNVAETSITIPDAVAVIDTGRVKSVHYDAKAKSTRLLESWCSRAEAAQRRGRAGRVTEGRCFKLYTESTEKETMRAQPIPEIKRTSLESVYLVAKAIGVNNVKEFLNGGLDPPSSESLSNAREYLSEIGALVNDKLTSLGKYLSIIPTDIKSGKLLIFGTLFGNLEDSLTLASISVSGNPFIVKQETRDDVKKIQQEFGKGKGDLHAILNAFNAYNSVESGKKRRFLNDKFLSSLTMTVIQSTRQQFISTLKDLGFIPFNYSSTSESYKYLNRNKGNINILNALIASSSYPQIARIQLPDPKYMASSSGAVALDPDSRNTKIWIKNEEFFDQYNNGEDVSCIKEGKVFPSTRGFLHPSSTMFTFSNNTPKEVSEASIEMDINGNYVYKPSAKINSSSQPLSSPFIIYDSSQITTKYYLRDVTPVSALSVLLFGGSISYDLTFAASNKPSPGVVMDEWLPIRTWCKNGVLVVRLRHLLDAVIARKLSVPYYKGENSANFTVGDDIIDAVEKILSIENRSDL</sequence>
<organism evidence="1 2">
    <name type="scientific">Candida boidinii</name>
    <name type="common">Yeast</name>
    <dbReference type="NCBI Taxonomy" id="5477"/>
    <lineage>
        <taxon>Eukaryota</taxon>
        <taxon>Fungi</taxon>
        <taxon>Dikarya</taxon>
        <taxon>Ascomycota</taxon>
        <taxon>Saccharomycotina</taxon>
        <taxon>Pichiomycetes</taxon>
        <taxon>Pichiales</taxon>
        <taxon>Pichiaceae</taxon>
        <taxon>Ogataea</taxon>
        <taxon>Ogataea/Candida clade</taxon>
    </lineage>
</organism>
<comment type="caution">
    <text evidence="1">The sequence shown here is derived from an EMBL/GenBank/DDBJ whole genome shotgun (WGS) entry which is preliminary data.</text>
</comment>
<accession>A0ACB5TE64</accession>
<evidence type="ECO:0000313" key="2">
    <source>
        <dbReference type="Proteomes" id="UP001165101"/>
    </source>
</evidence>
<evidence type="ECO:0000313" key="1">
    <source>
        <dbReference type="EMBL" id="GME86785.1"/>
    </source>
</evidence>
<reference evidence="1" key="1">
    <citation type="submission" date="2023-04" db="EMBL/GenBank/DDBJ databases">
        <title>Candida boidinii NBRC 1967.</title>
        <authorList>
            <person name="Ichikawa N."/>
            <person name="Sato H."/>
            <person name="Tonouchi N."/>
        </authorList>
    </citation>
    <scope>NUCLEOTIDE SEQUENCE</scope>
    <source>
        <strain evidence="1">NBRC 1967</strain>
    </source>
</reference>
<name>A0ACB5TE64_CANBO</name>
<dbReference type="EMBL" id="BSXV01000001">
    <property type="protein sequence ID" value="GME86785.1"/>
    <property type="molecule type" value="Genomic_DNA"/>
</dbReference>
<gene>
    <name evidence="1" type="ORF">Cboi01_000000500</name>
</gene>
<proteinExistence type="predicted"/>